<evidence type="ECO:0000313" key="2">
    <source>
        <dbReference type="Proteomes" id="UP000308149"/>
    </source>
</evidence>
<organism evidence="1 2">
    <name type="scientific">Thermomonas aquatica</name>
    <dbReference type="NCBI Taxonomy" id="2202149"/>
    <lineage>
        <taxon>Bacteria</taxon>
        <taxon>Pseudomonadati</taxon>
        <taxon>Pseudomonadota</taxon>
        <taxon>Gammaproteobacteria</taxon>
        <taxon>Lysobacterales</taxon>
        <taxon>Lysobacteraceae</taxon>
        <taxon>Thermomonas</taxon>
    </lineage>
</organism>
<protein>
    <submittedName>
        <fullName evidence="1">Uncharacterized protein</fullName>
    </submittedName>
</protein>
<gene>
    <name evidence="1" type="ORF">FHQ07_03775</name>
</gene>
<proteinExistence type="predicted"/>
<reference evidence="1 2" key="1">
    <citation type="submission" date="2019-06" db="EMBL/GenBank/DDBJ databases">
        <title>Thermomonas aquatica sp. nov., isolated from an industrial wastewater treatment plant.</title>
        <authorList>
            <person name="Jeon J.H."/>
            <person name="Park D.-S."/>
        </authorList>
    </citation>
    <scope>NUCLEOTIDE SEQUENCE [LARGE SCALE GENOMIC DNA]</scope>
    <source>
        <strain evidence="1 2">SY21</strain>
    </source>
</reference>
<dbReference type="OrthoDB" id="8451187at2"/>
<accession>A0A5B7ZPL2</accession>
<dbReference type="AlphaFoldDB" id="A0A5B7ZPL2"/>
<dbReference type="EMBL" id="CP040871">
    <property type="protein sequence ID" value="QDA56493.1"/>
    <property type="molecule type" value="Genomic_DNA"/>
</dbReference>
<name>A0A5B7ZPL2_9GAMM</name>
<keyword evidence="2" id="KW-1185">Reference proteome</keyword>
<evidence type="ECO:0000313" key="1">
    <source>
        <dbReference type="EMBL" id="QDA56493.1"/>
    </source>
</evidence>
<sequence>MFWEKTVEYAFLWRAAQAEIVDFASPMSGKQERGAGDAIFGKDAKLLLIEFKASIDDLKTERDKFDDYPTAKELLGNSDDHHFFVYGRKDESRLALGLQNFFSEKTINFTDIHKYSAGQIFFKKYLLQFLALRKRDERGAGKIQLSDYTSIIGFNLDNKIVQACTLSEYAQHIFPSIMNEFEITENSDSPGMKPRM</sequence>
<dbReference type="RefSeq" id="WP_139715419.1">
    <property type="nucleotide sequence ID" value="NZ_CP040871.1"/>
</dbReference>
<dbReference type="KEGG" id="thes:FHQ07_03775"/>
<dbReference type="Proteomes" id="UP000308149">
    <property type="component" value="Chromosome"/>
</dbReference>